<organism evidence="5 7">
    <name type="scientific">Moritella viscosa</name>
    <dbReference type="NCBI Taxonomy" id="80854"/>
    <lineage>
        <taxon>Bacteria</taxon>
        <taxon>Pseudomonadati</taxon>
        <taxon>Pseudomonadota</taxon>
        <taxon>Gammaproteobacteria</taxon>
        <taxon>Alteromonadales</taxon>
        <taxon>Moritellaceae</taxon>
        <taxon>Moritella</taxon>
    </lineage>
</organism>
<dbReference type="KEGG" id="mvs:MVIS_0674"/>
<reference evidence="4 6" key="1">
    <citation type="submission" date="2016-11" db="EMBL/GenBank/DDBJ databases">
        <authorList>
            <person name="Klemetsen T."/>
        </authorList>
    </citation>
    <scope>NUCLEOTIDE SEQUENCE [LARGE SCALE GENOMIC DNA]</scope>
    <source>
        <strain evidence="4">MT 2528</strain>
    </source>
</reference>
<dbReference type="InterPro" id="IPR029039">
    <property type="entry name" value="Flavoprotein-like_sf"/>
</dbReference>
<feature type="domain" description="Flavodoxin-like" evidence="3">
    <location>
        <begin position="4"/>
        <end position="178"/>
    </location>
</feature>
<keyword evidence="1" id="KW-0285">Flavoprotein</keyword>
<evidence type="ECO:0000256" key="2">
    <source>
        <dbReference type="ARBA" id="ARBA00022643"/>
    </source>
</evidence>
<keyword evidence="6" id="KW-1185">Reference proteome</keyword>
<dbReference type="SUPFAM" id="SSF52218">
    <property type="entry name" value="Flavoproteins"/>
    <property type="match status" value="1"/>
</dbReference>
<dbReference type="Proteomes" id="UP000183794">
    <property type="component" value="Unassembled WGS sequence"/>
</dbReference>
<dbReference type="PANTHER" id="PTHR30546:SF23">
    <property type="entry name" value="FLAVOPROTEIN-LIKE PROTEIN YCP4-RELATED"/>
    <property type="match status" value="1"/>
</dbReference>
<proteinExistence type="predicted"/>
<gene>
    <name evidence="4" type="ORF">MT2528_0397</name>
    <name evidence="5" type="ORF">NVI5450_0381</name>
</gene>
<name>A0A090K4K6_9GAMM</name>
<dbReference type="Gene3D" id="3.40.50.360">
    <property type="match status" value="1"/>
</dbReference>
<protein>
    <submittedName>
        <fullName evidence="5">Multimeric flavodoxin WrbA</fullName>
    </submittedName>
</protein>
<evidence type="ECO:0000313" key="5">
    <source>
        <dbReference type="EMBL" id="SGY84337.1"/>
    </source>
</evidence>
<dbReference type="AlphaFoldDB" id="A0A090K4K6"/>
<evidence type="ECO:0000313" key="7">
    <source>
        <dbReference type="Proteomes" id="UP000183794"/>
    </source>
</evidence>
<accession>A0A090K4K6</accession>
<dbReference type="RefSeq" id="WP_045109113.1">
    <property type="nucleotide sequence ID" value="NZ_CAWQZC010000093.1"/>
</dbReference>
<evidence type="ECO:0000313" key="4">
    <source>
        <dbReference type="EMBL" id="SGY83246.1"/>
    </source>
</evidence>
<dbReference type="STRING" id="80854.MVIS_0674"/>
<dbReference type="InterPro" id="IPR005025">
    <property type="entry name" value="FMN_Rdtase-like_dom"/>
</dbReference>
<dbReference type="EMBL" id="FPLD01000011">
    <property type="protein sequence ID" value="SGY84337.1"/>
    <property type="molecule type" value="Genomic_DNA"/>
</dbReference>
<dbReference type="PANTHER" id="PTHR30546">
    <property type="entry name" value="FLAVODOXIN-RELATED PROTEIN WRBA-RELATED"/>
    <property type="match status" value="1"/>
</dbReference>
<dbReference type="InterPro" id="IPR008254">
    <property type="entry name" value="Flavodoxin/NO_synth"/>
</dbReference>
<evidence type="ECO:0000256" key="1">
    <source>
        <dbReference type="ARBA" id="ARBA00022630"/>
    </source>
</evidence>
<dbReference type="OrthoDB" id="9801479at2"/>
<dbReference type="GeneID" id="61294130"/>
<dbReference type="GO" id="GO:0010181">
    <property type="term" value="F:FMN binding"/>
    <property type="evidence" value="ECO:0007669"/>
    <property type="project" value="InterPro"/>
</dbReference>
<dbReference type="PROSITE" id="PS50902">
    <property type="entry name" value="FLAVODOXIN_LIKE"/>
    <property type="match status" value="1"/>
</dbReference>
<evidence type="ECO:0000313" key="6">
    <source>
        <dbReference type="Proteomes" id="UP000182660"/>
    </source>
</evidence>
<dbReference type="PATRIC" id="fig|80854.5.peg.705"/>
<dbReference type="GO" id="GO:0003955">
    <property type="term" value="F:NAD(P)H dehydrogenase (quinone) activity"/>
    <property type="evidence" value="ECO:0007669"/>
    <property type="project" value="TreeGrafter"/>
</dbReference>
<keyword evidence="2" id="KW-0288">FMN</keyword>
<reference evidence="5 7" key="2">
    <citation type="submission" date="2016-11" db="EMBL/GenBank/DDBJ databases">
        <authorList>
            <person name="Jaros S."/>
            <person name="Januszkiewicz K."/>
            <person name="Wedrychowicz H."/>
        </authorList>
    </citation>
    <scope>NUCLEOTIDE SEQUENCE [LARGE SCALE GENOMIC DNA]</scope>
    <source>
        <strain evidence="5">NVI 5450</strain>
    </source>
</reference>
<dbReference type="Proteomes" id="UP000182660">
    <property type="component" value="Unassembled WGS sequence"/>
</dbReference>
<dbReference type="EMBL" id="FPLJ01000013">
    <property type="protein sequence ID" value="SGY83246.1"/>
    <property type="molecule type" value="Genomic_DNA"/>
</dbReference>
<dbReference type="GO" id="GO:0016020">
    <property type="term" value="C:membrane"/>
    <property type="evidence" value="ECO:0007669"/>
    <property type="project" value="TreeGrafter"/>
</dbReference>
<sequence length="194" mass="21059">MTIVAVVYFSVSGSTQALAREVISGINTVEDVKVIECQIQAWDMFEGRFDNDELMCLLDNADAIIFGSPTYMGGVAGQFKAFADATSERWDSQQWRNKFAGGFTVGSCLNGDQANTVQYMATLASQHGMLWIGLDIAGGYNSVGLNRLGCQLGVVGHNPEGEVHRSDLDTAKYLGRRIAIITKTCAYELQALSL</sequence>
<dbReference type="HOGENOM" id="CLU_051402_2_1_6"/>
<evidence type="ECO:0000259" key="3">
    <source>
        <dbReference type="PROSITE" id="PS50902"/>
    </source>
</evidence>
<dbReference type="Pfam" id="PF03358">
    <property type="entry name" value="FMN_red"/>
    <property type="match status" value="1"/>
</dbReference>